<evidence type="ECO:0000313" key="2">
    <source>
        <dbReference type="Proteomes" id="UP000076532"/>
    </source>
</evidence>
<gene>
    <name evidence="1" type="ORF">FIBSPDRAFT_886401</name>
</gene>
<dbReference type="Proteomes" id="UP000076532">
    <property type="component" value="Unassembled WGS sequence"/>
</dbReference>
<name>A0A166QT06_9AGAM</name>
<accession>A0A166QT06</accession>
<reference evidence="1 2" key="1">
    <citation type="journal article" date="2016" name="Mol. Biol. Evol.">
        <title>Comparative Genomics of Early-Diverging Mushroom-Forming Fungi Provides Insights into the Origins of Lignocellulose Decay Capabilities.</title>
        <authorList>
            <person name="Nagy L.G."/>
            <person name="Riley R."/>
            <person name="Tritt A."/>
            <person name="Adam C."/>
            <person name="Daum C."/>
            <person name="Floudas D."/>
            <person name="Sun H."/>
            <person name="Yadav J.S."/>
            <person name="Pangilinan J."/>
            <person name="Larsson K.H."/>
            <person name="Matsuura K."/>
            <person name="Barry K."/>
            <person name="Labutti K."/>
            <person name="Kuo R."/>
            <person name="Ohm R.A."/>
            <person name="Bhattacharya S.S."/>
            <person name="Shirouzu T."/>
            <person name="Yoshinaga Y."/>
            <person name="Martin F.M."/>
            <person name="Grigoriev I.V."/>
            <person name="Hibbett D.S."/>
        </authorList>
    </citation>
    <scope>NUCLEOTIDE SEQUENCE [LARGE SCALE GENOMIC DNA]</scope>
    <source>
        <strain evidence="1 2">CBS 109695</strain>
    </source>
</reference>
<dbReference type="AlphaFoldDB" id="A0A166QT06"/>
<protein>
    <submittedName>
        <fullName evidence="1">Uncharacterized protein</fullName>
    </submittedName>
</protein>
<organism evidence="1 2">
    <name type="scientific">Athelia psychrophila</name>
    <dbReference type="NCBI Taxonomy" id="1759441"/>
    <lineage>
        <taxon>Eukaryota</taxon>
        <taxon>Fungi</taxon>
        <taxon>Dikarya</taxon>
        <taxon>Basidiomycota</taxon>
        <taxon>Agaricomycotina</taxon>
        <taxon>Agaricomycetes</taxon>
        <taxon>Agaricomycetidae</taxon>
        <taxon>Atheliales</taxon>
        <taxon>Atheliaceae</taxon>
        <taxon>Athelia</taxon>
    </lineage>
</organism>
<evidence type="ECO:0000313" key="1">
    <source>
        <dbReference type="EMBL" id="KZP27503.1"/>
    </source>
</evidence>
<keyword evidence="2" id="KW-1185">Reference proteome</keyword>
<sequence>MQAIAHHIPHARVEQEVVNRGMEDTRWIVLVVRHRHGRLQLVQLSTDLPGRPRKQAGQVVDCQRVEEDDYRSREELLLGVVFDARQDLEVESVHAGKCPEVLSRTSSTVSSDGHGCGISSSFKGLTQEYANIVLGAEHLQLDPKGLFLGHFLLDVGQGSARN</sequence>
<dbReference type="EMBL" id="KV417508">
    <property type="protein sequence ID" value="KZP27503.1"/>
    <property type="molecule type" value="Genomic_DNA"/>
</dbReference>
<proteinExistence type="predicted"/>